<feature type="domain" description="TPPC8 C-terminal Ig-like" evidence="1">
    <location>
        <begin position="1079"/>
        <end position="1183"/>
    </location>
</feature>
<dbReference type="Pfam" id="PF12739">
    <property type="entry name" value="TRAPPC-Trs85"/>
    <property type="match status" value="2"/>
</dbReference>
<evidence type="ECO:0000259" key="4">
    <source>
        <dbReference type="Pfam" id="PF24546"/>
    </source>
</evidence>
<evidence type="ECO:0000259" key="1">
    <source>
        <dbReference type="Pfam" id="PF24542"/>
    </source>
</evidence>
<dbReference type="FunCoup" id="A0A2P6NX48">
    <property type="interactions" value="392"/>
</dbReference>
<dbReference type="InterPro" id="IPR057651">
    <property type="entry name" value="Ig_TPPC8_C"/>
</dbReference>
<evidence type="ECO:0008006" key="7">
    <source>
        <dbReference type="Google" id="ProtNLM"/>
    </source>
</evidence>
<keyword evidence="6" id="KW-1185">Reference proteome</keyword>
<proteinExistence type="predicted"/>
<dbReference type="InterPro" id="IPR058541">
    <property type="entry name" value="Ig_TPPC8_1st"/>
</dbReference>
<dbReference type="EMBL" id="MDYQ01000009">
    <property type="protein sequence ID" value="PRP88533.1"/>
    <property type="molecule type" value="Genomic_DNA"/>
</dbReference>
<sequence length="1214" mass="138132">MNLDLNGLSHLVKSNFIPVVLVIYDPSAETICQKNNLNLVQLLSKFSFSFLNEQTKVKTIGEQPYDIRGFQVRFTSLKELEVRCSPPEEQEPMIDNYLTQISAHHAEERTYGNGSSITSASNLIDFKTAVLGGDPTPWFTHYRWHYLRSLGVSDTEFFEHPVAALLVTGSSVSNPNEVLINLFNDRNPPQIFTKGLMDTNITKFYLLLDDAQTENTGYAKKFEEMKVTFERSKCHMLRINNLTETNFQGNFLSPQDLKDTENFVKELIFKGVLPTMERNVLTLNEFVINTRNRGIGGQIRGWFGLSNKKKGNTPGAFAEKETTETVNPTGSAYSFNSVESSQKRLADYLFMLQDYTEALNMYRNSSKDYSNDKAWRWLAAGSEMAGLASFLLDPSRKDPESFFENAYVHYYKDGALRFAVRTAFFCAELLKLKGQFVTAGNKLANTAIDLEHNQLCSAMLYEQAAFAFLNADHGRKFSFRIVQSGSAFLNANQPVHSFRCFSTIQPMYQKRQWQDINDEVNFLLARSSFLLDKSDLASFHIRQLLEHNDQSPFKQSSYLREFLHICRKNMDESKIDRLQLPLPAIRSDTVVAFLRDYPPRSPIQEMWNSMEESLTETGLKKFGREKKKPKGLPRLAVLGEPVYVEIELQNPLQIPLQFTQMKLNATHKGETDGEGVEVPFSTTQFDLLLTPNECTKTRFCITPLAEGELHISSIDYVLCSTIPGTQNIELPKRRLNNTHQEKRGIFYENNTDLTLRVTSSMPLLDVHVEDFPVAMVQGQVRCLQMLLKNSGKSALKNVRCKFLYPAFFHFGEIERQTEDGSLVKLQVEKLEPGEEISLPLWVRAHKVGNFSFHFLFSYQPVVNNSAMKNRFHRFTKQMKVLPSIKVSATSSVSYSSLNAYLLNLEVTNLTSIKEEGSSRIVDDFELVSISSVSPGWIVQPLSHDEEGKMFKLSPEQTTNLFFRIIPANKESPTENGLYHTKHQLLNVNEEEIPSQELLEREKLTIEMKDRKRNNAHKDNNMDLVISWRTTADFNSLKAAYGGHTAPSSVRGQQNICFVPFLSPATVDQTLSESEDNALRFSIESPRKVIHDFSQDILCMVPVVFHVSNISAKPLTFSLETLKPHEDLSSSAAAGTPPVSKRSAYFWADTTFHMVHDLMPDTSVSLDMSVCFSSPGVFNLNRYKFSIKDDKRRNAGDIYSNYQHILTVEDKNENN</sequence>
<dbReference type="InterPro" id="IPR058538">
    <property type="entry name" value="Ig_TPPC8_2nd"/>
</dbReference>
<dbReference type="Pfam" id="PF24542">
    <property type="entry name" value="Ig_TPPC8_C"/>
    <property type="match status" value="1"/>
</dbReference>
<dbReference type="InterPro" id="IPR024420">
    <property type="entry name" value="TRAPP_III_complex_Trs85"/>
</dbReference>
<evidence type="ECO:0000259" key="3">
    <source>
        <dbReference type="Pfam" id="PF24545"/>
    </source>
</evidence>
<dbReference type="GO" id="GO:1990072">
    <property type="term" value="C:TRAPPIII protein complex"/>
    <property type="evidence" value="ECO:0007669"/>
    <property type="project" value="TreeGrafter"/>
</dbReference>
<reference evidence="5 6" key="1">
    <citation type="journal article" date="2018" name="Genome Biol. Evol.">
        <title>Multiple Roots of Fruiting Body Formation in Amoebozoa.</title>
        <authorList>
            <person name="Hillmann F."/>
            <person name="Forbes G."/>
            <person name="Novohradska S."/>
            <person name="Ferling I."/>
            <person name="Riege K."/>
            <person name="Groth M."/>
            <person name="Westermann M."/>
            <person name="Marz M."/>
            <person name="Spaller T."/>
            <person name="Winckler T."/>
            <person name="Schaap P."/>
            <person name="Glockner G."/>
        </authorList>
    </citation>
    <scope>NUCLEOTIDE SEQUENCE [LARGE SCALE GENOMIC DNA]</scope>
    <source>
        <strain evidence="5 6">Jena</strain>
    </source>
</reference>
<dbReference type="OrthoDB" id="203724at2759"/>
<gene>
    <name evidence="5" type="ORF">PROFUN_02944</name>
</gene>
<dbReference type="Proteomes" id="UP000241769">
    <property type="component" value="Unassembled WGS sequence"/>
</dbReference>
<evidence type="ECO:0000259" key="2">
    <source>
        <dbReference type="Pfam" id="PF24544"/>
    </source>
</evidence>
<organism evidence="5 6">
    <name type="scientific">Planoprotostelium fungivorum</name>
    <dbReference type="NCBI Taxonomy" id="1890364"/>
    <lineage>
        <taxon>Eukaryota</taxon>
        <taxon>Amoebozoa</taxon>
        <taxon>Evosea</taxon>
        <taxon>Variosea</taxon>
        <taxon>Cavosteliida</taxon>
        <taxon>Cavosteliaceae</taxon>
        <taxon>Planoprotostelium</taxon>
    </lineage>
</organism>
<dbReference type="Pfam" id="PF24545">
    <property type="entry name" value="Ig_TPPC8_1st"/>
    <property type="match status" value="1"/>
</dbReference>
<protein>
    <recommendedName>
        <fullName evidence="7">Trafficking protein particle complex subunit 8-like</fullName>
    </recommendedName>
</protein>
<dbReference type="InParanoid" id="A0A2P6NX48"/>
<dbReference type="PANTHER" id="PTHR12975:SF6">
    <property type="entry name" value="TRAFFICKING PROTEIN PARTICLE COMPLEX SUBUNIT 8"/>
    <property type="match status" value="1"/>
</dbReference>
<dbReference type="PANTHER" id="PTHR12975">
    <property type="entry name" value="TRANSPORT PROTEIN TRAPP"/>
    <property type="match status" value="1"/>
</dbReference>
<evidence type="ECO:0000313" key="5">
    <source>
        <dbReference type="EMBL" id="PRP88533.1"/>
    </source>
</evidence>
<feature type="domain" description="TPPC8 first Ig-like" evidence="3">
    <location>
        <begin position="634"/>
        <end position="775"/>
    </location>
</feature>
<feature type="domain" description="TPPC8 third Ig-like" evidence="4">
    <location>
        <begin position="877"/>
        <end position="1030"/>
    </location>
</feature>
<feature type="domain" description="TPPC8 second Ig-like" evidence="2">
    <location>
        <begin position="823"/>
        <end position="870"/>
    </location>
</feature>
<name>A0A2P6NX48_9EUKA</name>
<accession>A0A2P6NX48</accession>
<evidence type="ECO:0000313" key="6">
    <source>
        <dbReference type="Proteomes" id="UP000241769"/>
    </source>
</evidence>
<dbReference type="InterPro" id="IPR058540">
    <property type="entry name" value="Ig_TPPC8_3rd"/>
</dbReference>
<dbReference type="Pfam" id="PF24544">
    <property type="entry name" value="Ig_TPPC8_2nd"/>
    <property type="match status" value="1"/>
</dbReference>
<dbReference type="AlphaFoldDB" id="A0A2P6NX48"/>
<dbReference type="Pfam" id="PF24546">
    <property type="entry name" value="Ig_TPPC8_3rd"/>
    <property type="match status" value="1"/>
</dbReference>
<comment type="caution">
    <text evidence="5">The sequence shown here is derived from an EMBL/GenBank/DDBJ whole genome shotgun (WGS) entry which is preliminary data.</text>
</comment>
<dbReference type="STRING" id="1890364.A0A2P6NX48"/>